<dbReference type="Pfam" id="PF12833">
    <property type="entry name" value="HTH_18"/>
    <property type="match status" value="1"/>
</dbReference>
<dbReference type="PANTHER" id="PTHR43280:SF28">
    <property type="entry name" value="HTH-TYPE TRANSCRIPTIONAL ACTIVATOR RHAS"/>
    <property type="match status" value="1"/>
</dbReference>
<dbReference type="OrthoDB" id="508510at2"/>
<evidence type="ECO:0000313" key="5">
    <source>
        <dbReference type="EMBL" id="NHC36127.1"/>
    </source>
</evidence>
<evidence type="ECO:0000256" key="2">
    <source>
        <dbReference type="ARBA" id="ARBA00023125"/>
    </source>
</evidence>
<dbReference type="AlphaFoldDB" id="A0A9X5E6J4"/>
<comment type="caution">
    <text evidence="5">The sequence shown here is derived from an EMBL/GenBank/DDBJ whole genome shotgun (WGS) entry which is preliminary data.</text>
</comment>
<gene>
    <name evidence="5" type="ORF">QH73_0015990</name>
</gene>
<keyword evidence="3" id="KW-0804">Transcription</keyword>
<keyword evidence="2" id="KW-0238">DNA-binding</keyword>
<dbReference type="PROSITE" id="PS00041">
    <property type="entry name" value="HTH_ARAC_FAMILY_1"/>
    <property type="match status" value="1"/>
</dbReference>
<reference evidence="5 6" key="1">
    <citation type="journal article" date="2015" name="Genome Announc.">
        <title>Draft Genome Sequence of the Terrestrial Cyanobacterium Scytonema millei VB511283, Isolated from Eastern India.</title>
        <authorList>
            <person name="Sen D."/>
            <person name="Chandrababunaidu M.M."/>
            <person name="Singh D."/>
            <person name="Sanghi N."/>
            <person name="Ghorai A."/>
            <person name="Mishra G.P."/>
            <person name="Madduluri M."/>
            <person name="Adhikary S.P."/>
            <person name="Tripathy S."/>
        </authorList>
    </citation>
    <scope>NUCLEOTIDE SEQUENCE [LARGE SCALE GENOMIC DNA]</scope>
    <source>
        <strain evidence="5 6">VB511283</strain>
    </source>
</reference>
<feature type="domain" description="HTH araC/xylS-type" evidence="4">
    <location>
        <begin position="41"/>
        <end position="139"/>
    </location>
</feature>
<dbReference type="InterPro" id="IPR018062">
    <property type="entry name" value="HTH_AraC-typ_CS"/>
</dbReference>
<dbReference type="InterPro" id="IPR009057">
    <property type="entry name" value="Homeodomain-like_sf"/>
</dbReference>
<dbReference type="SUPFAM" id="SSF46689">
    <property type="entry name" value="Homeodomain-like"/>
    <property type="match status" value="2"/>
</dbReference>
<name>A0A9X5E6J4_9CYAN</name>
<accession>A0A9X5E6J4</accession>
<keyword evidence="1" id="KW-0805">Transcription regulation</keyword>
<evidence type="ECO:0000256" key="3">
    <source>
        <dbReference type="ARBA" id="ARBA00023163"/>
    </source>
</evidence>
<dbReference type="InterPro" id="IPR018060">
    <property type="entry name" value="HTH_AraC"/>
</dbReference>
<dbReference type="Gene3D" id="1.10.10.60">
    <property type="entry name" value="Homeodomain-like"/>
    <property type="match status" value="2"/>
</dbReference>
<dbReference type="Proteomes" id="UP000031532">
    <property type="component" value="Unassembled WGS sequence"/>
</dbReference>
<keyword evidence="6" id="KW-1185">Reference proteome</keyword>
<dbReference type="EMBL" id="JTJC03000004">
    <property type="protein sequence ID" value="NHC36127.1"/>
    <property type="molecule type" value="Genomic_DNA"/>
</dbReference>
<dbReference type="RefSeq" id="WP_015155307.1">
    <property type="nucleotide sequence ID" value="NZ_JTJC03000004.1"/>
</dbReference>
<evidence type="ECO:0000313" key="6">
    <source>
        <dbReference type="Proteomes" id="UP000031532"/>
    </source>
</evidence>
<sequence length="203" mass="23585">MNSNRLLESQEFHTVDIDSLIENARMVGFQKFLLQSHPLLSKVFEFIEARYCDSISLREVAEAVGRSPAYLTDLVRRETGKTVLSWIVERRMAEARCLLLETGQSVEQIAEAVGYFDRRHFSRLFLRFHGLTPQAWRRKYQSRSVPLLQVDLKEEKPSNLIEQRAKTITAVEAQRLQVCIQEIVEILYQNITIGQENLNEAFL</sequence>
<proteinExistence type="predicted"/>
<dbReference type="PANTHER" id="PTHR43280">
    <property type="entry name" value="ARAC-FAMILY TRANSCRIPTIONAL REGULATOR"/>
    <property type="match status" value="1"/>
</dbReference>
<dbReference type="SMART" id="SM00342">
    <property type="entry name" value="HTH_ARAC"/>
    <property type="match status" value="1"/>
</dbReference>
<organism evidence="5 6">
    <name type="scientific">Scytonema millei VB511283</name>
    <dbReference type="NCBI Taxonomy" id="1245923"/>
    <lineage>
        <taxon>Bacteria</taxon>
        <taxon>Bacillati</taxon>
        <taxon>Cyanobacteriota</taxon>
        <taxon>Cyanophyceae</taxon>
        <taxon>Nostocales</taxon>
        <taxon>Scytonemataceae</taxon>
        <taxon>Scytonema</taxon>
    </lineage>
</organism>
<dbReference type="GO" id="GO:0003700">
    <property type="term" value="F:DNA-binding transcription factor activity"/>
    <property type="evidence" value="ECO:0007669"/>
    <property type="project" value="InterPro"/>
</dbReference>
<evidence type="ECO:0000256" key="1">
    <source>
        <dbReference type="ARBA" id="ARBA00023015"/>
    </source>
</evidence>
<dbReference type="PROSITE" id="PS01124">
    <property type="entry name" value="HTH_ARAC_FAMILY_2"/>
    <property type="match status" value="1"/>
</dbReference>
<dbReference type="GO" id="GO:0043565">
    <property type="term" value="F:sequence-specific DNA binding"/>
    <property type="evidence" value="ECO:0007669"/>
    <property type="project" value="InterPro"/>
</dbReference>
<evidence type="ECO:0000259" key="4">
    <source>
        <dbReference type="PROSITE" id="PS01124"/>
    </source>
</evidence>
<protein>
    <submittedName>
        <fullName evidence="5">Helix-turn-helix transcriptional regulator</fullName>
    </submittedName>
</protein>